<dbReference type="Proteomes" id="UP001055879">
    <property type="component" value="Linkage Group LG14"/>
</dbReference>
<reference evidence="2" key="1">
    <citation type="journal article" date="2022" name="Mol. Ecol. Resour.">
        <title>The genomes of chicory, endive, great burdock and yacon provide insights into Asteraceae palaeo-polyploidization history and plant inulin production.</title>
        <authorList>
            <person name="Fan W."/>
            <person name="Wang S."/>
            <person name="Wang H."/>
            <person name="Wang A."/>
            <person name="Jiang F."/>
            <person name="Liu H."/>
            <person name="Zhao H."/>
            <person name="Xu D."/>
            <person name="Zhang Y."/>
        </authorList>
    </citation>
    <scope>NUCLEOTIDE SEQUENCE [LARGE SCALE GENOMIC DNA]</scope>
    <source>
        <strain evidence="2">cv. Niubang</strain>
    </source>
</reference>
<protein>
    <submittedName>
        <fullName evidence="1">Uncharacterized protein</fullName>
    </submittedName>
</protein>
<reference evidence="1 2" key="2">
    <citation type="journal article" date="2022" name="Mol. Ecol. Resour.">
        <title>The genomes of chicory, endive, great burdock and yacon provide insights into Asteraceae paleo-polyploidization history and plant inulin production.</title>
        <authorList>
            <person name="Fan W."/>
            <person name="Wang S."/>
            <person name="Wang H."/>
            <person name="Wang A."/>
            <person name="Jiang F."/>
            <person name="Liu H."/>
            <person name="Zhao H."/>
            <person name="Xu D."/>
            <person name="Zhang Y."/>
        </authorList>
    </citation>
    <scope>NUCLEOTIDE SEQUENCE [LARGE SCALE GENOMIC DNA]</scope>
    <source>
        <strain evidence="2">cv. Niubang</strain>
    </source>
</reference>
<evidence type="ECO:0000313" key="2">
    <source>
        <dbReference type="Proteomes" id="UP001055879"/>
    </source>
</evidence>
<gene>
    <name evidence="1" type="ORF">L6452_36942</name>
</gene>
<evidence type="ECO:0000313" key="1">
    <source>
        <dbReference type="EMBL" id="KAI3677676.1"/>
    </source>
</evidence>
<sequence length="206" mass="22302">MTASSPAILPISNPQTTSAAESQSPVPTTALRAFINHVIETLYSGLSQRRRWSELADRSGFSKPESVSDASTRVKKNYAYFHVNYLIVVAAVVGFSLLTNPFSLIILIGLLAAWLFLYLFRPSDPPLVVLGRTISKREILGVLIVCSIVVMFLTSVGSILISALLGGIAIVCVHGAFRTPEDLFLDEQESGASTGFSPFLSESRHT</sequence>
<keyword evidence="2" id="KW-1185">Reference proteome</keyword>
<name>A0ACB8Y1L2_ARCLA</name>
<organism evidence="1 2">
    <name type="scientific">Arctium lappa</name>
    <name type="common">Greater burdock</name>
    <name type="synonym">Lappa major</name>
    <dbReference type="NCBI Taxonomy" id="4217"/>
    <lineage>
        <taxon>Eukaryota</taxon>
        <taxon>Viridiplantae</taxon>
        <taxon>Streptophyta</taxon>
        <taxon>Embryophyta</taxon>
        <taxon>Tracheophyta</taxon>
        <taxon>Spermatophyta</taxon>
        <taxon>Magnoliopsida</taxon>
        <taxon>eudicotyledons</taxon>
        <taxon>Gunneridae</taxon>
        <taxon>Pentapetalae</taxon>
        <taxon>asterids</taxon>
        <taxon>campanulids</taxon>
        <taxon>Asterales</taxon>
        <taxon>Asteraceae</taxon>
        <taxon>Carduoideae</taxon>
        <taxon>Cardueae</taxon>
        <taxon>Arctiinae</taxon>
        <taxon>Arctium</taxon>
    </lineage>
</organism>
<comment type="caution">
    <text evidence="1">The sequence shown here is derived from an EMBL/GenBank/DDBJ whole genome shotgun (WGS) entry which is preliminary data.</text>
</comment>
<accession>A0ACB8Y1L2</accession>
<dbReference type="EMBL" id="CM042060">
    <property type="protein sequence ID" value="KAI3677676.1"/>
    <property type="molecule type" value="Genomic_DNA"/>
</dbReference>
<proteinExistence type="predicted"/>